<dbReference type="Pfam" id="PF04264">
    <property type="entry name" value="YceI"/>
    <property type="match status" value="1"/>
</dbReference>
<organism evidence="3 4">
    <name type="scientific">Petrimonas mucosa</name>
    <dbReference type="NCBI Taxonomy" id="1642646"/>
    <lineage>
        <taxon>Bacteria</taxon>
        <taxon>Pseudomonadati</taxon>
        <taxon>Bacteroidota</taxon>
        <taxon>Bacteroidia</taxon>
        <taxon>Bacteroidales</taxon>
        <taxon>Dysgonomonadaceae</taxon>
        <taxon>Petrimonas</taxon>
    </lineage>
</organism>
<reference evidence="3 4" key="1">
    <citation type="submission" date="2016-08" db="EMBL/GenBank/DDBJ databases">
        <authorList>
            <person name="Seilhamer J.J."/>
        </authorList>
    </citation>
    <scope>NUCLEOTIDE SEQUENCE [LARGE SCALE GENOMIC DNA]</scope>
    <source>
        <strain evidence="3">ING2-E5A</strain>
    </source>
</reference>
<dbReference type="InterPro" id="IPR036761">
    <property type="entry name" value="TTHA0802/YceI-like_sf"/>
</dbReference>
<feature type="chain" id="PRO_5009603872" description="Lipid/polyisoprenoid-binding YceI-like domain-containing protein" evidence="1">
    <location>
        <begin position="28"/>
        <end position="196"/>
    </location>
</feature>
<dbReference type="KEGG" id="pmuc:ING2E5A_1331"/>
<dbReference type="SMART" id="SM00867">
    <property type="entry name" value="YceI"/>
    <property type="match status" value="1"/>
</dbReference>
<dbReference type="PANTHER" id="PTHR34406">
    <property type="entry name" value="PROTEIN YCEI"/>
    <property type="match status" value="1"/>
</dbReference>
<feature type="domain" description="Lipid/polyisoprenoid-binding YceI-like" evidence="2">
    <location>
        <begin position="29"/>
        <end position="189"/>
    </location>
</feature>
<dbReference type="RefSeq" id="WP_083373224.1">
    <property type="nucleotide sequence ID" value="NZ_DUQN01000029.1"/>
</dbReference>
<gene>
    <name evidence="3" type="ORF">ING2E5A_1331</name>
</gene>
<evidence type="ECO:0000313" key="4">
    <source>
        <dbReference type="Proteomes" id="UP000178485"/>
    </source>
</evidence>
<evidence type="ECO:0000313" key="3">
    <source>
        <dbReference type="EMBL" id="SCM57425.1"/>
    </source>
</evidence>
<keyword evidence="1" id="KW-0732">Signal</keyword>
<name>A0A1G4G6R6_9BACT</name>
<proteinExistence type="predicted"/>
<dbReference type="STRING" id="1642646.ING2E5A_1331"/>
<protein>
    <recommendedName>
        <fullName evidence="2">Lipid/polyisoprenoid-binding YceI-like domain-containing protein</fullName>
    </recommendedName>
</protein>
<dbReference type="Gene3D" id="2.40.128.110">
    <property type="entry name" value="Lipid/polyisoprenoid-binding, YceI-like"/>
    <property type="match status" value="1"/>
</dbReference>
<evidence type="ECO:0000259" key="2">
    <source>
        <dbReference type="SMART" id="SM00867"/>
    </source>
</evidence>
<accession>A0A1G4G6R6</accession>
<dbReference type="Proteomes" id="UP000178485">
    <property type="component" value="Chromosome i"/>
</dbReference>
<evidence type="ECO:0000256" key="1">
    <source>
        <dbReference type="SAM" id="SignalP"/>
    </source>
</evidence>
<dbReference type="PANTHER" id="PTHR34406:SF1">
    <property type="entry name" value="PROTEIN YCEI"/>
    <property type="match status" value="1"/>
</dbReference>
<keyword evidence="4" id="KW-1185">Reference proteome</keyword>
<dbReference type="SUPFAM" id="SSF101874">
    <property type="entry name" value="YceI-like"/>
    <property type="match status" value="1"/>
</dbReference>
<dbReference type="EMBL" id="LT608328">
    <property type="protein sequence ID" value="SCM57425.1"/>
    <property type="molecule type" value="Genomic_DNA"/>
</dbReference>
<feature type="signal peptide" evidence="1">
    <location>
        <begin position="1"/>
        <end position="27"/>
    </location>
</feature>
<sequence length="196" mass="20988">MKSNFLFRFSTMLMASALILSAATINAQTLKIKSSTITISGTTNVHPYTTTSTQASGELTVSNNQPTALSVTIPVKSIINGERLMDKKTHETFNEPKNPLISFTMSEVKSITTSDAGINVTVSGVLAMAGASKTVTLEAKGKEVKPGTYTFEGSLPIKMSDYKMKAPTAMMGVMKVGDQVTVNYNVTFEGPAVRFD</sequence>
<dbReference type="AlphaFoldDB" id="A0A1G4G6R6"/>
<dbReference type="InterPro" id="IPR007372">
    <property type="entry name" value="Lipid/polyisoprenoid-bd_YceI"/>
</dbReference>